<keyword evidence="13 16" id="KW-0234">DNA repair</keyword>
<keyword evidence="17" id="KW-0175">Coiled coil</keyword>
<dbReference type="OrthoDB" id="9806424at2"/>
<dbReference type="RefSeq" id="WP_110940724.1">
    <property type="nucleotide sequence ID" value="NZ_FQZV01000017.1"/>
</dbReference>
<dbReference type="NCBIfam" id="NF004397">
    <property type="entry name" value="PRK05755.1"/>
    <property type="match status" value="1"/>
</dbReference>
<dbReference type="Gene3D" id="1.10.150.20">
    <property type="entry name" value="5' to 3' exonuclease, C-terminal subdomain"/>
    <property type="match status" value="2"/>
</dbReference>
<dbReference type="SUPFAM" id="SSF47807">
    <property type="entry name" value="5' to 3' exonuclease, C-terminal subdomain"/>
    <property type="match status" value="1"/>
</dbReference>
<comment type="catalytic activity">
    <reaction evidence="14 16">
        <text>DNA(n) + a 2'-deoxyribonucleoside 5'-triphosphate = DNA(n+1) + diphosphate</text>
        <dbReference type="Rhea" id="RHEA:22508"/>
        <dbReference type="Rhea" id="RHEA-COMP:17339"/>
        <dbReference type="Rhea" id="RHEA-COMP:17340"/>
        <dbReference type="ChEBI" id="CHEBI:33019"/>
        <dbReference type="ChEBI" id="CHEBI:61560"/>
        <dbReference type="ChEBI" id="CHEBI:173112"/>
        <dbReference type="EC" id="2.7.7.7"/>
    </reaction>
</comment>
<evidence type="ECO:0000256" key="10">
    <source>
        <dbReference type="ARBA" id="ARBA00022839"/>
    </source>
</evidence>
<dbReference type="InterPro" id="IPR001098">
    <property type="entry name" value="DNA-dir_DNA_pol_A_palm_dom"/>
</dbReference>
<feature type="domain" description="DNA-directed DNA polymerase family A palm" evidence="20">
    <location>
        <begin position="645"/>
        <end position="852"/>
    </location>
</feature>
<dbReference type="Pfam" id="PF00476">
    <property type="entry name" value="DNA_pol_A"/>
    <property type="match status" value="1"/>
</dbReference>
<dbReference type="InterPro" id="IPR002421">
    <property type="entry name" value="5-3_exonuclease"/>
</dbReference>
<dbReference type="InterPro" id="IPR008918">
    <property type="entry name" value="HhH2"/>
</dbReference>
<dbReference type="FunFam" id="1.20.1060.10:FF:000001">
    <property type="entry name" value="DNA polymerase I"/>
    <property type="match status" value="1"/>
</dbReference>
<keyword evidence="9" id="KW-0378">Hydrolase</keyword>
<dbReference type="InterPro" id="IPR002562">
    <property type="entry name" value="3'-5'_exonuclease_dom"/>
</dbReference>
<dbReference type="Pfam" id="PF01367">
    <property type="entry name" value="5_3_exonuc"/>
    <property type="match status" value="1"/>
</dbReference>
<evidence type="ECO:0000256" key="15">
    <source>
        <dbReference type="NCBIfam" id="TIGR00593"/>
    </source>
</evidence>
<keyword evidence="11 16" id="KW-0239">DNA-directed DNA polymerase</keyword>
<keyword evidence="22" id="KW-1185">Reference proteome</keyword>
<dbReference type="Gene3D" id="3.30.420.10">
    <property type="entry name" value="Ribonuclease H-like superfamily/Ribonuclease H"/>
    <property type="match status" value="1"/>
</dbReference>
<dbReference type="GO" id="GO:0008408">
    <property type="term" value="F:3'-5' exonuclease activity"/>
    <property type="evidence" value="ECO:0007669"/>
    <property type="project" value="InterPro"/>
</dbReference>
<keyword evidence="12 16" id="KW-0238">DNA-binding</keyword>
<dbReference type="FunFam" id="1.10.150.20:FF:000003">
    <property type="entry name" value="DNA polymerase I"/>
    <property type="match status" value="1"/>
</dbReference>
<accession>A0A1M6HH88</accession>
<feature type="coiled-coil region" evidence="17">
    <location>
        <begin position="463"/>
        <end position="490"/>
    </location>
</feature>
<feature type="domain" description="5'-3' exonuclease" evidence="19">
    <location>
        <begin position="3"/>
        <end position="262"/>
    </location>
</feature>
<name>A0A1M6HH88_9FIRM</name>
<evidence type="ECO:0000256" key="6">
    <source>
        <dbReference type="ARBA" id="ARBA00022705"/>
    </source>
</evidence>
<dbReference type="GO" id="GO:0003887">
    <property type="term" value="F:DNA-directed DNA polymerase activity"/>
    <property type="evidence" value="ECO:0007669"/>
    <property type="project" value="UniProtKB-UniRule"/>
</dbReference>
<dbReference type="InterPro" id="IPR019760">
    <property type="entry name" value="DNA-dir_DNA_pol_A_CS"/>
</dbReference>
<dbReference type="PANTHER" id="PTHR10133">
    <property type="entry name" value="DNA POLYMERASE I"/>
    <property type="match status" value="1"/>
</dbReference>
<evidence type="ECO:0000256" key="11">
    <source>
        <dbReference type="ARBA" id="ARBA00022932"/>
    </source>
</evidence>
<evidence type="ECO:0000256" key="8">
    <source>
        <dbReference type="ARBA" id="ARBA00022763"/>
    </source>
</evidence>
<evidence type="ECO:0000259" key="18">
    <source>
        <dbReference type="SMART" id="SM00474"/>
    </source>
</evidence>
<dbReference type="Gene3D" id="1.20.1060.10">
    <property type="entry name" value="Taq DNA Polymerase, Chain T, domain 4"/>
    <property type="match status" value="1"/>
</dbReference>
<dbReference type="CDD" id="cd08637">
    <property type="entry name" value="DNA_pol_A_pol_I_C"/>
    <property type="match status" value="1"/>
</dbReference>
<dbReference type="GO" id="GO:0006261">
    <property type="term" value="P:DNA-templated DNA replication"/>
    <property type="evidence" value="ECO:0007669"/>
    <property type="project" value="UniProtKB-UniRule"/>
</dbReference>
<dbReference type="InterPro" id="IPR002298">
    <property type="entry name" value="DNA_polymerase_A"/>
</dbReference>
<dbReference type="InterPro" id="IPR043502">
    <property type="entry name" value="DNA/RNA_pol_sf"/>
</dbReference>
<dbReference type="PANTHER" id="PTHR10133:SF27">
    <property type="entry name" value="DNA POLYMERASE NU"/>
    <property type="match status" value="1"/>
</dbReference>
<feature type="domain" description="3'-5' exonuclease" evidence="18">
    <location>
        <begin position="301"/>
        <end position="478"/>
    </location>
</feature>
<dbReference type="Pfam" id="PF22619">
    <property type="entry name" value="DNA_polI_exo1"/>
    <property type="match status" value="1"/>
</dbReference>
<evidence type="ECO:0000313" key="22">
    <source>
        <dbReference type="Proteomes" id="UP000184536"/>
    </source>
</evidence>
<dbReference type="NCBIfam" id="TIGR00593">
    <property type="entry name" value="pola"/>
    <property type="match status" value="1"/>
</dbReference>
<dbReference type="InterPro" id="IPR054690">
    <property type="entry name" value="DNA_polI_exonuclease"/>
</dbReference>
<dbReference type="SUPFAM" id="SSF53098">
    <property type="entry name" value="Ribonuclease H-like"/>
    <property type="match status" value="1"/>
</dbReference>
<evidence type="ECO:0000256" key="5">
    <source>
        <dbReference type="ARBA" id="ARBA00022695"/>
    </source>
</evidence>
<dbReference type="PROSITE" id="PS00447">
    <property type="entry name" value="DNA_POLYMERASE_A"/>
    <property type="match status" value="1"/>
</dbReference>
<proteinExistence type="inferred from homology"/>
<evidence type="ECO:0000256" key="13">
    <source>
        <dbReference type="ARBA" id="ARBA00023204"/>
    </source>
</evidence>
<keyword evidence="7" id="KW-0540">Nuclease</keyword>
<dbReference type="CDD" id="cd09859">
    <property type="entry name" value="PIN_53EXO"/>
    <property type="match status" value="1"/>
</dbReference>
<dbReference type="SMART" id="SM00475">
    <property type="entry name" value="53EXOc"/>
    <property type="match status" value="1"/>
</dbReference>
<reference evidence="22" key="1">
    <citation type="submission" date="2016-11" db="EMBL/GenBank/DDBJ databases">
        <authorList>
            <person name="Varghese N."/>
            <person name="Submissions S."/>
        </authorList>
    </citation>
    <scope>NUCLEOTIDE SEQUENCE [LARGE SCALE GENOMIC DNA]</scope>
    <source>
        <strain evidence="22">DSM 17957</strain>
    </source>
</reference>
<organism evidence="21 22">
    <name type="scientific">Geosporobacter subterraneus DSM 17957</name>
    <dbReference type="NCBI Taxonomy" id="1121919"/>
    <lineage>
        <taxon>Bacteria</taxon>
        <taxon>Bacillati</taxon>
        <taxon>Bacillota</taxon>
        <taxon>Clostridia</taxon>
        <taxon>Peptostreptococcales</taxon>
        <taxon>Thermotaleaceae</taxon>
        <taxon>Geosporobacter</taxon>
    </lineage>
</organism>
<dbReference type="CDD" id="cd09898">
    <property type="entry name" value="H3TH_53EXO"/>
    <property type="match status" value="1"/>
</dbReference>
<evidence type="ECO:0000256" key="16">
    <source>
        <dbReference type="RuleBase" id="RU004460"/>
    </source>
</evidence>
<evidence type="ECO:0000256" key="2">
    <source>
        <dbReference type="ARBA" id="ARBA00012417"/>
    </source>
</evidence>
<dbReference type="InterPro" id="IPR018320">
    <property type="entry name" value="DNA_polymerase_1"/>
</dbReference>
<dbReference type="Pfam" id="PF02739">
    <property type="entry name" value="5_3_exonuc_N"/>
    <property type="match status" value="1"/>
</dbReference>
<dbReference type="SMART" id="SM00474">
    <property type="entry name" value="35EXOc"/>
    <property type="match status" value="1"/>
</dbReference>
<keyword evidence="10" id="KW-0269">Exonuclease</keyword>
<dbReference type="SMART" id="SM00482">
    <property type="entry name" value="POLAc"/>
    <property type="match status" value="1"/>
</dbReference>
<evidence type="ECO:0000256" key="12">
    <source>
        <dbReference type="ARBA" id="ARBA00023125"/>
    </source>
</evidence>
<keyword evidence="8 16" id="KW-0227">DNA damage</keyword>
<keyword evidence="5 16" id="KW-0548">Nucleotidyltransferase</keyword>
<dbReference type="InterPro" id="IPR020045">
    <property type="entry name" value="DNA_polI_H3TH"/>
</dbReference>
<dbReference type="SMART" id="SM00279">
    <property type="entry name" value="HhH2"/>
    <property type="match status" value="1"/>
</dbReference>
<dbReference type="InterPro" id="IPR029060">
    <property type="entry name" value="PIN-like_dom_sf"/>
</dbReference>
<dbReference type="SUPFAM" id="SSF88723">
    <property type="entry name" value="PIN domain-like"/>
    <property type="match status" value="1"/>
</dbReference>
<dbReference type="GO" id="GO:0008409">
    <property type="term" value="F:5'-3' exonuclease activity"/>
    <property type="evidence" value="ECO:0007669"/>
    <property type="project" value="InterPro"/>
</dbReference>
<dbReference type="FunFam" id="1.10.150.20:FF:000002">
    <property type="entry name" value="DNA polymerase I"/>
    <property type="match status" value="1"/>
</dbReference>
<evidence type="ECO:0000256" key="14">
    <source>
        <dbReference type="ARBA" id="ARBA00049244"/>
    </source>
</evidence>
<dbReference type="GO" id="GO:0006302">
    <property type="term" value="P:double-strand break repair"/>
    <property type="evidence" value="ECO:0007669"/>
    <property type="project" value="TreeGrafter"/>
</dbReference>
<dbReference type="FunFam" id="3.40.50.1010:FF:000001">
    <property type="entry name" value="DNA polymerase I"/>
    <property type="match status" value="1"/>
</dbReference>
<evidence type="ECO:0000256" key="4">
    <source>
        <dbReference type="ARBA" id="ARBA00022679"/>
    </source>
</evidence>
<keyword evidence="4 16" id="KW-0808">Transferase</keyword>
<evidence type="ECO:0000256" key="7">
    <source>
        <dbReference type="ARBA" id="ARBA00022722"/>
    </source>
</evidence>
<gene>
    <name evidence="16" type="primary">polA</name>
    <name evidence="21" type="ORF">SAMN02745975_01549</name>
</gene>
<dbReference type="AlphaFoldDB" id="A0A1M6HH88"/>
<evidence type="ECO:0000256" key="17">
    <source>
        <dbReference type="SAM" id="Coils"/>
    </source>
</evidence>
<dbReference type="InterPro" id="IPR036397">
    <property type="entry name" value="RNaseH_sf"/>
</dbReference>
<dbReference type="GO" id="GO:0003677">
    <property type="term" value="F:DNA binding"/>
    <property type="evidence" value="ECO:0007669"/>
    <property type="project" value="UniProtKB-UniRule"/>
</dbReference>
<dbReference type="PRINTS" id="PR00868">
    <property type="entry name" value="DNAPOLI"/>
</dbReference>
<evidence type="ECO:0000313" key="21">
    <source>
        <dbReference type="EMBL" id="SHJ21521.1"/>
    </source>
</evidence>
<dbReference type="Gene3D" id="3.30.70.370">
    <property type="match status" value="1"/>
</dbReference>
<comment type="subunit">
    <text evidence="16">Single-chain monomer with multiple functions.</text>
</comment>
<dbReference type="Gene3D" id="3.40.50.1010">
    <property type="entry name" value="5'-nuclease"/>
    <property type="match status" value="1"/>
</dbReference>
<dbReference type="InterPro" id="IPR012337">
    <property type="entry name" value="RNaseH-like_sf"/>
</dbReference>
<dbReference type="InterPro" id="IPR036279">
    <property type="entry name" value="5-3_exonuclease_C_sf"/>
</dbReference>
<dbReference type="InterPro" id="IPR020046">
    <property type="entry name" value="5-3_exonucl_a-hlix_arch_N"/>
</dbReference>
<protein>
    <recommendedName>
        <fullName evidence="3 15">DNA polymerase I</fullName>
        <ecNumber evidence="2 15">2.7.7.7</ecNumber>
    </recommendedName>
</protein>
<evidence type="ECO:0000256" key="9">
    <source>
        <dbReference type="ARBA" id="ARBA00022801"/>
    </source>
</evidence>
<evidence type="ECO:0000259" key="19">
    <source>
        <dbReference type="SMART" id="SM00475"/>
    </source>
</evidence>
<evidence type="ECO:0000256" key="3">
    <source>
        <dbReference type="ARBA" id="ARBA00020311"/>
    </source>
</evidence>
<dbReference type="CDD" id="cd06140">
    <property type="entry name" value="DNA_polA_I_Bacillus_like_exo"/>
    <property type="match status" value="1"/>
</dbReference>
<keyword evidence="6 16" id="KW-0235">DNA replication</keyword>
<dbReference type="STRING" id="1121919.SAMN02745975_01549"/>
<sequence length="889" mass="102332">MGERIIIIDGNSLINRAFYGLPPLTTKEGTYTNAVYGFVNMLYKIYEDYQPEYISVAFDRKAPTFRHMEYDAYKAGRKRMPDELGQQLPILKELLDVMHIHRMEIDGFEADDLIGTLVKYCEEKNLETLVVTGDRDALQLASDHTKILITKKGMTDLEIYTPESIIERYEVTPQQFIDLKGLMGDSSDNIPGVPGVGEKTAIKLIKQFGSIEEMIRHTEEIQNQKLREKIESNIEQAIFSKRLATIKTDVPIDLSLTALQREAPNQEKLLELFRRLEFHSLIQKMIKSEDSQEKAIDRAKIHMIEKYEDVQKLINVVMLSKHLYFRLFGVGENVRDREIIGMSIMLEEDFSYYVDFKVLKGSIELLKDIFEDENILKTGHNIKNEILMLRKHGISLAGADFDTSIAVYLLEPTRTSYEIDEIYTAYLGKNMSNEESLLGKGKNRVTFMQIDRDLLSKYGHQVCHAVKDLKKILEAELEKLELKKLFHEVEMPLIKVLADMEYEGFRVDHQMLSSLGKELNGKIEQLMAEIYAMAGEQFNINSTKQLGDILFERLKLPAIKKTKTGYSTNIEVLEKLSKKHPIINKIIEYRHYVKLKSTYIDGLIDVINKGTNKIHSSFNQTVTATGRISSTEPNLQNIPIRLELGREIRKVFIPTDENYLLLDADYSQIELRVLAHISKDPELIEAFETDQDIHTITASKVFNVPVDQVTSYQRSSAKAVNFGIVYGISDFGLAENLGITKKEAQKYIDEYFDKYKGVKTYMEQAVENGKKNGYVTTILNRRRYIPELTSSNFNIRSFGERTAMNTPIQGSAADIIKVAMIRVHEELDKRKLQSRLILQVHDELIVETHKDEIDEVKQIVKREMEEAIQLNVPLKVEMHLGKSWYDTKK</sequence>
<dbReference type="EMBL" id="FQZV01000017">
    <property type="protein sequence ID" value="SHJ21521.1"/>
    <property type="molecule type" value="Genomic_DNA"/>
</dbReference>
<comment type="similarity">
    <text evidence="1 16">Belongs to the DNA polymerase type-A family.</text>
</comment>
<evidence type="ECO:0000256" key="1">
    <source>
        <dbReference type="ARBA" id="ARBA00007705"/>
    </source>
</evidence>
<dbReference type="Proteomes" id="UP000184536">
    <property type="component" value="Unassembled WGS sequence"/>
</dbReference>
<evidence type="ECO:0000259" key="20">
    <source>
        <dbReference type="SMART" id="SM00482"/>
    </source>
</evidence>
<dbReference type="EC" id="2.7.7.7" evidence="2 15"/>
<dbReference type="SUPFAM" id="SSF56672">
    <property type="entry name" value="DNA/RNA polymerases"/>
    <property type="match status" value="1"/>
</dbReference>